<name>A0A6G0UA26_APHGL</name>
<dbReference type="Proteomes" id="UP000475862">
    <property type="component" value="Unassembled WGS sequence"/>
</dbReference>
<dbReference type="EMBL" id="VYZN01000001">
    <property type="protein sequence ID" value="KAE9545620.1"/>
    <property type="molecule type" value="Genomic_DNA"/>
</dbReference>
<organism evidence="2 3">
    <name type="scientific">Aphis glycines</name>
    <name type="common">Soybean aphid</name>
    <dbReference type="NCBI Taxonomy" id="307491"/>
    <lineage>
        <taxon>Eukaryota</taxon>
        <taxon>Metazoa</taxon>
        <taxon>Ecdysozoa</taxon>
        <taxon>Arthropoda</taxon>
        <taxon>Hexapoda</taxon>
        <taxon>Insecta</taxon>
        <taxon>Pterygota</taxon>
        <taxon>Neoptera</taxon>
        <taxon>Paraneoptera</taxon>
        <taxon>Hemiptera</taxon>
        <taxon>Sternorrhyncha</taxon>
        <taxon>Aphidomorpha</taxon>
        <taxon>Aphidoidea</taxon>
        <taxon>Aphididae</taxon>
        <taxon>Aphidini</taxon>
        <taxon>Aphis</taxon>
        <taxon>Aphis</taxon>
    </lineage>
</organism>
<sequence>MFVNRSSIIDSFEILLSKHTSLTNFSFSQLIREGSFSLTVWSVEFFNINLQYYILCIDQCYQVKVLDQITHRIYHQLNVFYQPFSLTSSQSFCSDSFSDKLLTFDSISLNHLNKNNKNKFKFILIKDYFIKLSYFHYPYLIIPFLVSWIGNISVSVVKLRSSSSLSAYSSIGFVIAIARPILCRYVAQSCGQSILITKSTFDESIPLAIKSVATSIFDLKDKSHIFCRNFDGSCNAFISSSAPLTIIYSFMNSSKTDISFLSIEALTTIVCFNFGSLVSISLIKLFTSEHFNTCSLSKCLMRPGEPTAI</sequence>
<keyword evidence="1" id="KW-0472">Membrane</keyword>
<keyword evidence="1" id="KW-1133">Transmembrane helix</keyword>
<proteinExistence type="predicted"/>
<evidence type="ECO:0000313" key="3">
    <source>
        <dbReference type="Proteomes" id="UP000475862"/>
    </source>
</evidence>
<keyword evidence="1" id="KW-0812">Transmembrane</keyword>
<feature type="transmembrane region" description="Helical" evidence="1">
    <location>
        <begin position="166"/>
        <end position="187"/>
    </location>
</feature>
<dbReference type="OrthoDB" id="10379951at2759"/>
<evidence type="ECO:0000313" key="2">
    <source>
        <dbReference type="EMBL" id="KAE9545620.1"/>
    </source>
</evidence>
<comment type="caution">
    <text evidence="2">The sequence shown here is derived from an EMBL/GenBank/DDBJ whole genome shotgun (WGS) entry which is preliminary data.</text>
</comment>
<keyword evidence="3" id="KW-1185">Reference proteome</keyword>
<reference evidence="2 3" key="1">
    <citation type="submission" date="2019-08" db="EMBL/GenBank/DDBJ databases">
        <title>The genome of the soybean aphid Biotype 1, its phylome, world population structure and adaptation to the North American continent.</title>
        <authorList>
            <person name="Giordano R."/>
            <person name="Donthu R.K."/>
            <person name="Hernandez A.G."/>
            <person name="Wright C.L."/>
            <person name="Zimin A.V."/>
        </authorList>
    </citation>
    <scope>NUCLEOTIDE SEQUENCE [LARGE SCALE GENOMIC DNA]</scope>
    <source>
        <tissue evidence="2">Whole aphids</tissue>
    </source>
</reference>
<dbReference type="AlphaFoldDB" id="A0A6G0UA26"/>
<evidence type="ECO:0000256" key="1">
    <source>
        <dbReference type="SAM" id="Phobius"/>
    </source>
</evidence>
<feature type="transmembrane region" description="Helical" evidence="1">
    <location>
        <begin position="134"/>
        <end position="154"/>
    </location>
</feature>
<accession>A0A6G0UA26</accession>
<feature type="transmembrane region" description="Helical" evidence="1">
    <location>
        <begin position="258"/>
        <end position="283"/>
    </location>
</feature>
<protein>
    <submittedName>
        <fullName evidence="2">Uncharacterized protein</fullName>
    </submittedName>
</protein>
<gene>
    <name evidence="2" type="ORF">AGLY_001163</name>
</gene>